<gene>
    <name evidence="1" type="ORF">BDDG_13320</name>
</gene>
<proteinExistence type="predicted"/>
<evidence type="ECO:0000313" key="1">
    <source>
        <dbReference type="EMBL" id="KMW69152.1"/>
    </source>
</evidence>
<dbReference type="AlphaFoldDB" id="A0A0J9ESY4"/>
<dbReference type="EMBL" id="GG749587">
    <property type="protein sequence ID" value="KMW69152.1"/>
    <property type="molecule type" value="Genomic_DNA"/>
</dbReference>
<sequence length="64" mass="7227">MAVYKQRLLDIAISPTLLNFGAHQILFEPIIRMAFHSASSEYQRNFVIAEGETASVTCVVKIMR</sequence>
<organism evidence="1">
    <name type="scientific">Ajellomyces dermatitidis (strain ATCC 18188 / CBS 674.68)</name>
    <name type="common">Blastomyces dermatitidis</name>
    <dbReference type="NCBI Taxonomy" id="653446"/>
    <lineage>
        <taxon>Eukaryota</taxon>
        <taxon>Fungi</taxon>
        <taxon>Dikarya</taxon>
        <taxon>Ascomycota</taxon>
        <taxon>Pezizomycotina</taxon>
        <taxon>Eurotiomycetes</taxon>
        <taxon>Eurotiomycetidae</taxon>
        <taxon>Onygenales</taxon>
        <taxon>Ajellomycetaceae</taxon>
        <taxon>Blastomyces</taxon>
    </lineage>
</organism>
<reference evidence="1" key="1">
    <citation type="submission" date="2010-03" db="EMBL/GenBank/DDBJ databases">
        <title>Annotation of Blastomyces dermatitidis strain ATCC 18188.</title>
        <authorList>
            <consortium name="The Broad Institute Genome Sequencing Platform"/>
            <consortium name="Broad Institute Genome Sequencing Center for Infectious Disease."/>
            <person name="Cuomo C."/>
            <person name="Klein B."/>
            <person name="Sullivan T."/>
            <person name="Heitman J."/>
            <person name="Young S."/>
            <person name="Zeng Q."/>
            <person name="Gargeya S."/>
            <person name="Alvarado L."/>
            <person name="Berlin A.M."/>
            <person name="Chapman S.B."/>
            <person name="Chen Z."/>
            <person name="Freedman E."/>
            <person name="Gellesch M."/>
            <person name="Goldberg J."/>
            <person name="Griggs A."/>
            <person name="Gujja S."/>
            <person name="Heilman E."/>
            <person name="Heiman D."/>
            <person name="Howarth C."/>
            <person name="Mehta T."/>
            <person name="Neiman D."/>
            <person name="Pearson M."/>
            <person name="Roberts A."/>
            <person name="Saif S."/>
            <person name="Shea T."/>
            <person name="Shenoy N."/>
            <person name="Sisk P."/>
            <person name="Stolte C."/>
            <person name="Sykes S."/>
            <person name="White J."/>
            <person name="Yandava C."/>
            <person name="Haas B."/>
            <person name="Nusbaum C."/>
            <person name="Birren B."/>
        </authorList>
    </citation>
    <scope>NUCLEOTIDE SEQUENCE</scope>
    <source>
        <strain evidence="1">ATCC 18188</strain>
    </source>
</reference>
<name>A0A0J9ESY4_AJEDA</name>
<dbReference type="Proteomes" id="UP000007802">
    <property type="component" value="Unassembled WGS sequence"/>
</dbReference>
<accession>A0A0J9ESY4</accession>
<protein>
    <submittedName>
        <fullName evidence="1">Uncharacterized protein</fullName>
    </submittedName>
</protein>